<evidence type="ECO:0000313" key="12">
    <source>
        <dbReference type="Proteomes" id="UP001499984"/>
    </source>
</evidence>
<dbReference type="Proteomes" id="UP001499984">
    <property type="component" value="Unassembled WGS sequence"/>
</dbReference>
<reference evidence="12" key="1">
    <citation type="journal article" date="2019" name="Int. J. Syst. Evol. Microbiol.">
        <title>The Global Catalogue of Microorganisms (GCM) 10K type strain sequencing project: providing services to taxonomists for standard genome sequencing and annotation.</title>
        <authorList>
            <consortium name="The Broad Institute Genomics Platform"/>
            <consortium name="The Broad Institute Genome Sequencing Center for Infectious Disease"/>
            <person name="Wu L."/>
            <person name="Ma J."/>
        </authorList>
    </citation>
    <scope>NUCLEOTIDE SEQUENCE [LARGE SCALE GENOMIC DNA]</scope>
    <source>
        <strain evidence="12">JCM 16925</strain>
    </source>
</reference>
<keyword evidence="6 10" id="KW-0808">Transferase</keyword>
<evidence type="ECO:0000256" key="10">
    <source>
        <dbReference type="RuleBase" id="RU361207"/>
    </source>
</evidence>
<protein>
    <recommendedName>
        <fullName evidence="4 10">4-alpha-glucanotransferase</fullName>
        <ecNumber evidence="3 10">2.4.1.25</ecNumber>
    </recommendedName>
    <alternativeName>
        <fullName evidence="8 10">Amylomaltase</fullName>
    </alternativeName>
    <alternativeName>
        <fullName evidence="9 10">Disproportionating enzyme</fullName>
    </alternativeName>
</protein>
<dbReference type="EC" id="2.4.1.25" evidence="3 10"/>
<sequence length="708" mass="76826">MTAQRPPGAPDRELPSDDLSRLAELHGVATSYEPSPDRRVTASATALTLALAALDIDTSTPDAVRAALAARERELRERLLPTTVVCWSGDAEPEALAALPAGTRLHIGTEQGGSHAAVDQLPPGVHRLTATAPDGRTATTHLVVAPPRLPAPAGRSYGLLVQLYSLLSRRSWGMGDLGDLAELAAWAGRALGAGFVQVNPLHAAVPGTPTDPSPYRPSSRRFPDPVHLRVEDVPEFAYVEDREGVRGLLERAGRLREAVLEKGQLIDRDAVWEAKREALELVREVPLGPGRLAAYVDFLAREGQALEDHATWCALAEAHGSDWLRWPAGLRDPRSPETARARRELMDRVDFHCRLAWLTDTQLTAAQRVAREAGMPVGIVHDLAVGVHPGGSDAWAQQEYFAAGMSVGAPPDAFNARGQDWGLPPWRPDRLAESGYEPYRRLLRALFRSAGALRIDHVMGLFRLWWVPQGHAPTEGTYVRYDAEAMLAILVLEASRAGAVVIGEDLGTVEPGVREALRSRGVLGTSVLWFERDWDGDGRPLPPDSWRADCLATATTHDLPPTAARLAGEHVELRDSLGLLTRPLEQERAEASADTGEWLGLLSRLGLLRGTHGGHCTSEEEAEIQAVHRFLLRTPARMVGVWLPDGVGDRRPQNLPGTWDQYPNWRLPVADAEGRAVTLEDLAASPRVRALVEVLRAGVPAAPDGNPG</sequence>
<gene>
    <name evidence="11" type="primary">malQ</name>
    <name evidence="11" type="ORF">GCM10022233_65950</name>
</gene>
<name>A0ABP7VZF5_9ACTN</name>
<evidence type="ECO:0000256" key="5">
    <source>
        <dbReference type="ARBA" id="ARBA00022676"/>
    </source>
</evidence>
<dbReference type="RefSeq" id="WP_345018327.1">
    <property type="nucleotide sequence ID" value="NZ_BAAAZY010000021.1"/>
</dbReference>
<evidence type="ECO:0000256" key="9">
    <source>
        <dbReference type="ARBA" id="ARBA00031501"/>
    </source>
</evidence>
<comment type="caution">
    <text evidence="11">The sequence shown here is derived from an EMBL/GenBank/DDBJ whole genome shotgun (WGS) entry which is preliminary data.</text>
</comment>
<evidence type="ECO:0000256" key="2">
    <source>
        <dbReference type="ARBA" id="ARBA00005684"/>
    </source>
</evidence>
<dbReference type="EMBL" id="BAAAZY010000021">
    <property type="protein sequence ID" value="GAA4077701.1"/>
    <property type="molecule type" value="Genomic_DNA"/>
</dbReference>
<dbReference type="InterPro" id="IPR003385">
    <property type="entry name" value="Glyco_hydro_77"/>
</dbReference>
<organism evidence="11 12">
    <name type="scientific">Streptomyces shaanxiensis</name>
    <dbReference type="NCBI Taxonomy" id="653357"/>
    <lineage>
        <taxon>Bacteria</taxon>
        <taxon>Bacillati</taxon>
        <taxon>Actinomycetota</taxon>
        <taxon>Actinomycetes</taxon>
        <taxon>Kitasatosporales</taxon>
        <taxon>Streptomycetaceae</taxon>
        <taxon>Streptomyces</taxon>
    </lineage>
</organism>
<accession>A0ABP7VZF5</accession>
<evidence type="ECO:0000313" key="11">
    <source>
        <dbReference type="EMBL" id="GAA4077701.1"/>
    </source>
</evidence>
<proteinExistence type="inferred from homology"/>
<evidence type="ECO:0000256" key="1">
    <source>
        <dbReference type="ARBA" id="ARBA00000439"/>
    </source>
</evidence>
<dbReference type="InterPro" id="IPR017853">
    <property type="entry name" value="GH"/>
</dbReference>
<dbReference type="PANTHER" id="PTHR32438">
    <property type="entry name" value="4-ALPHA-GLUCANOTRANSFERASE DPE1, CHLOROPLASTIC/AMYLOPLASTIC"/>
    <property type="match status" value="1"/>
</dbReference>
<dbReference type="SUPFAM" id="SSF51445">
    <property type="entry name" value="(Trans)glycosidases"/>
    <property type="match status" value="1"/>
</dbReference>
<comment type="catalytic activity">
    <reaction evidence="1 10">
        <text>Transfers a segment of a (1-&gt;4)-alpha-D-glucan to a new position in an acceptor, which may be glucose or a (1-&gt;4)-alpha-D-glucan.</text>
        <dbReference type="EC" id="2.4.1.25"/>
    </reaction>
</comment>
<dbReference type="Pfam" id="PF02446">
    <property type="entry name" value="Glyco_hydro_77"/>
    <property type="match status" value="1"/>
</dbReference>
<comment type="similarity">
    <text evidence="2 10">Belongs to the disproportionating enzyme family.</text>
</comment>
<dbReference type="NCBIfam" id="TIGR00217">
    <property type="entry name" value="malQ"/>
    <property type="match status" value="1"/>
</dbReference>
<evidence type="ECO:0000256" key="7">
    <source>
        <dbReference type="ARBA" id="ARBA00023277"/>
    </source>
</evidence>
<keyword evidence="5 10" id="KW-0328">Glycosyltransferase</keyword>
<evidence type="ECO:0000256" key="4">
    <source>
        <dbReference type="ARBA" id="ARBA00020295"/>
    </source>
</evidence>
<keyword evidence="12" id="KW-1185">Reference proteome</keyword>
<evidence type="ECO:0000256" key="3">
    <source>
        <dbReference type="ARBA" id="ARBA00012560"/>
    </source>
</evidence>
<dbReference type="PANTHER" id="PTHR32438:SF5">
    <property type="entry name" value="4-ALPHA-GLUCANOTRANSFERASE DPE1, CHLOROPLASTIC_AMYLOPLASTIC"/>
    <property type="match status" value="1"/>
</dbReference>
<keyword evidence="7 10" id="KW-0119">Carbohydrate metabolism</keyword>
<dbReference type="Gene3D" id="3.20.20.80">
    <property type="entry name" value="Glycosidases"/>
    <property type="match status" value="1"/>
</dbReference>
<evidence type="ECO:0000256" key="6">
    <source>
        <dbReference type="ARBA" id="ARBA00022679"/>
    </source>
</evidence>
<evidence type="ECO:0000256" key="8">
    <source>
        <dbReference type="ARBA" id="ARBA00031423"/>
    </source>
</evidence>